<feature type="compositionally biased region" description="Low complexity" evidence="1">
    <location>
        <begin position="427"/>
        <end position="445"/>
    </location>
</feature>
<feature type="transmembrane region" description="Helical" evidence="2">
    <location>
        <begin position="110"/>
        <end position="129"/>
    </location>
</feature>
<sequence length="451" mass="47646">MRARFRHLLFSLGETFWLLPGLMVAGGVVGAMALVRLDRAGVVPAWLINSPWLYNGGGTGARTLLGAVASSMIGVAGTVFSITIASLSLAAGQMGPRLLRNFVQDRGNQFTLGALLGTFCYALMVLRSVRTEGEGVFVPYMSLNIGIVLAFLCVGTLVFFVGHMAGRINVDTVLELVSADVEKAICRLTTTTAEPPPPMPPEASWQDAAPVADPRRGYLQHLDAQGLAGWAAAHGARIRMLARPGSFVFPGAPIALALPAVEGGARAIRDATVVGSHRINASDLEFAVRQLVEVAVRASSSGNNDPHTVASVLDRLGSALCILSGRHLPEGRYAVDRNIVLEVPTVTYDGLADAMFHEIRQNAGDDVSILARLLEVIASVLACEKRPEAVAALRRHAGLVLADAERTIQNPSDLEDVRARHRRVEQAAGVAPARPGAPPVAAVPGTRPDAA</sequence>
<comment type="caution">
    <text evidence="3">The sequence shown here is derived from an EMBL/GenBank/DDBJ whole genome shotgun (WGS) entry which is preliminary data.</text>
</comment>
<proteinExistence type="predicted"/>
<evidence type="ECO:0000313" key="4">
    <source>
        <dbReference type="Proteomes" id="UP001524547"/>
    </source>
</evidence>
<evidence type="ECO:0000313" key="3">
    <source>
        <dbReference type="EMBL" id="MCQ8241808.1"/>
    </source>
</evidence>
<evidence type="ECO:0000256" key="1">
    <source>
        <dbReference type="SAM" id="MobiDB-lite"/>
    </source>
</evidence>
<dbReference type="Pfam" id="PF10011">
    <property type="entry name" value="DUF2254"/>
    <property type="match status" value="1"/>
</dbReference>
<feature type="region of interest" description="Disordered" evidence="1">
    <location>
        <begin position="425"/>
        <end position="451"/>
    </location>
</feature>
<keyword evidence="2" id="KW-1133">Transmembrane helix</keyword>
<keyword evidence="4" id="KW-1185">Reference proteome</keyword>
<gene>
    <name evidence="3" type="ORF">NFI88_13280</name>
</gene>
<name>A0ABT1VZN2_9PROT</name>
<keyword evidence="2" id="KW-0472">Membrane</keyword>
<keyword evidence="2" id="KW-0812">Transmembrane</keyword>
<feature type="transmembrane region" description="Helical" evidence="2">
    <location>
        <begin position="141"/>
        <end position="161"/>
    </location>
</feature>
<dbReference type="RefSeq" id="WP_422920562.1">
    <property type="nucleotide sequence ID" value="NZ_JAMZEJ010000008.1"/>
</dbReference>
<accession>A0ABT1VZN2</accession>
<feature type="transmembrane region" description="Helical" evidence="2">
    <location>
        <begin position="61"/>
        <end position="89"/>
    </location>
</feature>
<dbReference type="InterPro" id="IPR018723">
    <property type="entry name" value="DUF2254_membrane"/>
</dbReference>
<protein>
    <submittedName>
        <fullName evidence="3">DUF2254 domain-containing protein</fullName>
    </submittedName>
</protein>
<dbReference type="EMBL" id="JAMZEJ010000008">
    <property type="protein sequence ID" value="MCQ8241808.1"/>
    <property type="molecule type" value="Genomic_DNA"/>
</dbReference>
<organism evidence="3 4">
    <name type="scientific">Rhizosaccharibacter radicis</name>
    <dbReference type="NCBI Taxonomy" id="2782605"/>
    <lineage>
        <taxon>Bacteria</taxon>
        <taxon>Pseudomonadati</taxon>
        <taxon>Pseudomonadota</taxon>
        <taxon>Alphaproteobacteria</taxon>
        <taxon>Acetobacterales</taxon>
        <taxon>Acetobacteraceae</taxon>
        <taxon>Rhizosaccharibacter</taxon>
    </lineage>
</organism>
<dbReference type="Proteomes" id="UP001524547">
    <property type="component" value="Unassembled WGS sequence"/>
</dbReference>
<reference evidence="3 4" key="1">
    <citation type="submission" date="2022-06" db="EMBL/GenBank/DDBJ databases">
        <title>Rhizosaccharibacter gen. nov. sp. nov. KSS12, endophytic bacteria isolated from sugarcane.</title>
        <authorList>
            <person name="Pitiwittayakul N."/>
        </authorList>
    </citation>
    <scope>NUCLEOTIDE SEQUENCE [LARGE SCALE GENOMIC DNA]</scope>
    <source>
        <strain evidence="3 4">KSS12</strain>
    </source>
</reference>
<evidence type="ECO:0000256" key="2">
    <source>
        <dbReference type="SAM" id="Phobius"/>
    </source>
</evidence>